<protein>
    <recommendedName>
        <fullName evidence="2">F-box domain-containing protein</fullName>
    </recommendedName>
</protein>
<reference evidence="4" key="1">
    <citation type="journal article" date="2018" name="Gigascience">
        <title>Genome assembly of the Pink Ipe (Handroanthus impetiginosus, Bignoniaceae), a highly valued, ecologically keystone Neotropical timber forest tree.</title>
        <authorList>
            <person name="Silva-Junior O.B."/>
            <person name="Grattapaglia D."/>
            <person name="Novaes E."/>
            <person name="Collevatti R.G."/>
        </authorList>
    </citation>
    <scope>NUCLEOTIDE SEQUENCE [LARGE SCALE GENOMIC DNA]</scope>
    <source>
        <strain evidence="4">cv. UFG-1</strain>
    </source>
</reference>
<dbReference type="Pfam" id="PF00646">
    <property type="entry name" value="F-box"/>
    <property type="match status" value="1"/>
</dbReference>
<dbReference type="SMART" id="SM00256">
    <property type="entry name" value="FBOX"/>
    <property type="match status" value="1"/>
</dbReference>
<evidence type="ECO:0000313" key="3">
    <source>
        <dbReference type="EMBL" id="PIN11904.1"/>
    </source>
</evidence>
<evidence type="ECO:0000256" key="1">
    <source>
        <dbReference type="SAM" id="MobiDB-lite"/>
    </source>
</evidence>
<dbReference type="InterPro" id="IPR055290">
    <property type="entry name" value="At3g26010-like"/>
</dbReference>
<dbReference type="OrthoDB" id="1845982at2759"/>
<feature type="compositionally biased region" description="Polar residues" evidence="1">
    <location>
        <begin position="1"/>
        <end position="12"/>
    </location>
</feature>
<dbReference type="PANTHER" id="PTHR35546:SF16">
    <property type="entry name" value="F-BOX ASSOCIATED UBIQUITINATION EFFECTOR FAMILY PROTEIN-RELATED"/>
    <property type="match status" value="1"/>
</dbReference>
<feature type="domain" description="F-box" evidence="2">
    <location>
        <begin position="27"/>
        <end position="67"/>
    </location>
</feature>
<evidence type="ECO:0000259" key="2">
    <source>
        <dbReference type="SMART" id="SM00256"/>
    </source>
</evidence>
<comment type="caution">
    <text evidence="3">The sequence shown here is derived from an EMBL/GenBank/DDBJ whole genome shotgun (WGS) entry which is preliminary data.</text>
</comment>
<gene>
    <name evidence="3" type="ORF">CDL12_15488</name>
</gene>
<name>A0A2G9H2Z6_9LAMI</name>
<dbReference type="InterPro" id="IPR036047">
    <property type="entry name" value="F-box-like_dom_sf"/>
</dbReference>
<dbReference type="Gene3D" id="1.20.1280.50">
    <property type="match status" value="1"/>
</dbReference>
<dbReference type="AlphaFoldDB" id="A0A2G9H2Z6"/>
<feature type="region of interest" description="Disordered" evidence="1">
    <location>
        <begin position="1"/>
        <end position="22"/>
    </location>
</feature>
<keyword evidence="4" id="KW-1185">Reference proteome</keyword>
<dbReference type="Proteomes" id="UP000231279">
    <property type="component" value="Unassembled WGS sequence"/>
</dbReference>
<dbReference type="EMBL" id="NKXS01002830">
    <property type="protein sequence ID" value="PIN11904.1"/>
    <property type="molecule type" value="Genomic_DNA"/>
</dbReference>
<organism evidence="3 4">
    <name type="scientific">Handroanthus impetiginosus</name>
    <dbReference type="NCBI Taxonomy" id="429701"/>
    <lineage>
        <taxon>Eukaryota</taxon>
        <taxon>Viridiplantae</taxon>
        <taxon>Streptophyta</taxon>
        <taxon>Embryophyta</taxon>
        <taxon>Tracheophyta</taxon>
        <taxon>Spermatophyta</taxon>
        <taxon>Magnoliopsida</taxon>
        <taxon>eudicotyledons</taxon>
        <taxon>Gunneridae</taxon>
        <taxon>Pentapetalae</taxon>
        <taxon>asterids</taxon>
        <taxon>lamiids</taxon>
        <taxon>Lamiales</taxon>
        <taxon>Bignoniaceae</taxon>
        <taxon>Crescentiina</taxon>
        <taxon>Tabebuia alliance</taxon>
        <taxon>Handroanthus</taxon>
    </lineage>
</organism>
<dbReference type="InterPro" id="IPR001810">
    <property type="entry name" value="F-box_dom"/>
</dbReference>
<accession>A0A2G9H2Z6</accession>
<evidence type="ECO:0000313" key="4">
    <source>
        <dbReference type="Proteomes" id="UP000231279"/>
    </source>
</evidence>
<dbReference type="PANTHER" id="PTHR35546">
    <property type="entry name" value="F-BOX PROTEIN INTERACTION DOMAIN PROTEIN-RELATED"/>
    <property type="match status" value="1"/>
</dbReference>
<dbReference type="SUPFAM" id="SSF81383">
    <property type="entry name" value="F-box domain"/>
    <property type="match status" value="1"/>
</dbReference>
<dbReference type="Pfam" id="PF24750">
    <property type="entry name" value="b-prop_At3g26010-like"/>
    <property type="match status" value="1"/>
</dbReference>
<proteinExistence type="predicted"/>
<sequence>MSLNQENTSIPESSFDEISPDAVPKNLPSDIIFEILTRTSLETLDACKSVCNEWNHLICESSFMPLYCKRTNTLFGYFIQDMIRNKFVSMFVSTGQNSSIKNIHSDMKILASSDHGILCCLRINGKSFRYYVCKPVTEQWQALPNPKLRYQTAAIAMMVMKARPLRYKIVRLSKEGQTRSEDIYRCEIFDSETWTWTMLQHINLPDSETINSKTSLSTSNSVHWLTSEDNVLQFHKAEQSFQKFPLPKSVQGNRSYPYKQLVQYEGRLGLTYLTQESNMELWVMQKDQWMKKMVLNIQTFNEVIFYNLEDYSFTRVQLDHRLTTGEEVFQFRSDFEPVDLGRSS</sequence>
<dbReference type="InterPro" id="IPR056592">
    <property type="entry name" value="Beta-prop_At3g26010-like"/>
</dbReference>